<keyword evidence="5 11" id="KW-0378">Hydrolase</keyword>
<sequence>MPLVRLSEIGVAFGAKPLLESASFQVDPGERVGIIGRNGEGKSTLLKILAGQMTPDGGEVWHQPALRIGFLEQMPALPASATIYDAVAHGLGEIGRQIAEYHHWSEKIADGDMSCLDRLGTLQQALEAADGWRLQQRVERVLDRLDLPAEKPVQGLSGGWQRRVALARALVIEPDLLLLDEPTNHLDLETIVWLEHQLLQFPGAAVLITHDRAFLQRVATRIVDLDRGRLTSWPGDYRDYLAKKAASLEEEEKRNAEFDRKLAIEETWIRQGIKARRTRNEGRVRALKRMRSERAERRARQGVAKLELEQAERTGKLVFQAEHLSLAFGGGAPVVRDFSALVLRGDRVGLIGPNGAGKSTLLRLLLGELQPDSGRLKTGTNLKVAYFDQLRAQLDPDRTILEAVGDGKEWISLNGQQIHVMSYLGNFLFSPERARTPVRSLSGGEKNRVLLARLFSQPCNVLVLDEPTNDLDLETLELLEELLGEFDGTVLLVSHDRAFVDNVATSVWVFEGDGVIAEYVGGYSDWLSQRPAAGERTSPPAQPVAPKPEAPKPAGSRAKLSYKELRELESLPGAIEAWESRQTELNALVNAPDFYRRDAGEVKRTLEELEAVQSSLEDGYRRWADLEARVAEAS</sequence>
<dbReference type="GO" id="GO:0016887">
    <property type="term" value="F:ATP hydrolysis activity"/>
    <property type="evidence" value="ECO:0007669"/>
    <property type="project" value="UniProtKB-UniRule"/>
</dbReference>
<dbReference type="InterPro" id="IPR017871">
    <property type="entry name" value="ABC_transporter-like_CS"/>
</dbReference>
<accession>A0A858QBG0</accession>
<dbReference type="Proteomes" id="UP000503004">
    <property type="component" value="Chromosome"/>
</dbReference>
<dbReference type="FunFam" id="3.40.50.300:FF:000011">
    <property type="entry name" value="Putative ABC transporter ATP-binding component"/>
    <property type="match status" value="1"/>
</dbReference>
<evidence type="ECO:0000259" key="13">
    <source>
        <dbReference type="PROSITE" id="PS50893"/>
    </source>
</evidence>
<feature type="domain" description="ABC transporter" evidence="13">
    <location>
        <begin position="4"/>
        <end position="252"/>
    </location>
</feature>
<dbReference type="PROSITE" id="PS50893">
    <property type="entry name" value="ABC_TRANSPORTER_2"/>
    <property type="match status" value="2"/>
</dbReference>
<dbReference type="InterPro" id="IPR037118">
    <property type="entry name" value="Val-tRNA_synth_C_sf"/>
</dbReference>
<feature type="binding site" evidence="11">
    <location>
        <begin position="36"/>
        <end position="43"/>
    </location>
    <ligand>
        <name>ATP</name>
        <dbReference type="ChEBI" id="CHEBI:30616"/>
        <label>1</label>
    </ligand>
</feature>
<dbReference type="SUPFAM" id="SSF52540">
    <property type="entry name" value="P-loop containing nucleoside triphosphate hydrolases"/>
    <property type="match status" value="2"/>
</dbReference>
<evidence type="ECO:0000256" key="10">
    <source>
        <dbReference type="ARBA" id="ARBA00061478"/>
    </source>
</evidence>
<dbReference type="Pfam" id="PF16326">
    <property type="entry name" value="ABC_tran_CTD"/>
    <property type="match status" value="1"/>
</dbReference>
<dbReference type="InterPro" id="IPR027417">
    <property type="entry name" value="P-loop_NTPase"/>
</dbReference>
<keyword evidence="3 11" id="KW-0547">Nucleotide-binding</keyword>
<evidence type="ECO:0000256" key="1">
    <source>
        <dbReference type="ARBA" id="ARBA00022490"/>
    </source>
</evidence>
<dbReference type="PANTHER" id="PTHR42855">
    <property type="entry name" value="ABC TRANSPORTER ATP-BINDING SUBUNIT"/>
    <property type="match status" value="1"/>
</dbReference>
<comment type="similarity">
    <text evidence="10 11">Belongs to the ABC transporter superfamily. ABCF family. Uup subfamily.</text>
</comment>
<evidence type="ECO:0000256" key="9">
    <source>
        <dbReference type="ARBA" id="ARBA00049360"/>
    </source>
</evidence>
<evidence type="ECO:0000313" key="15">
    <source>
        <dbReference type="Proteomes" id="UP000503004"/>
    </source>
</evidence>
<comment type="subcellular location">
    <subcellularLocation>
        <location evidence="11">Cytoplasm</location>
    </subcellularLocation>
    <text evidence="11">Associates with ribosomes.</text>
</comment>
<reference evidence="15" key="1">
    <citation type="submission" date="2019-12" db="EMBL/GenBank/DDBJ databases">
        <authorList>
            <person name="Awala S.I."/>
            <person name="Rhee S.K."/>
        </authorList>
    </citation>
    <scope>NUCLEOTIDE SEQUENCE [LARGE SCALE GENOMIC DNA]</scope>
    <source>
        <strain evidence="15">IM1</strain>
    </source>
</reference>
<dbReference type="InterPro" id="IPR043686">
    <property type="entry name" value="Uup"/>
</dbReference>
<proteinExistence type="inferred from homology"/>
<dbReference type="GO" id="GO:0005737">
    <property type="term" value="C:cytoplasm"/>
    <property type="evidence" value="ECO:0007669"/>
    <property type="project" value="UniProtKB-SubCell"/>
</dbReference>
<keyword evidence="1 11" id="KW-0963">Cytoplasm</keyword>
<dbReference type="InterPro" id="IPR003593">
    <property type="entry name" value="AAA+_ATPase"/>
</dbReference>
<keyword evidence="15" id="KW-1185">Reference proteome</keyword>
<evidence type="ECO:0000256" key="12">
    <source>
        <dbReference type="SAM" id="MobiDB-lite"/>
    </source>
</evidence>
<dbReference type="RefSeq" id="WP_169604408.1">
    <property type="nucleotide sequence ID" value="NZ_CP046565.1"/>
</dbReference>
<dbReference type="Pfam" id="PF00005">
    <property type="entry name" value="ABC_tran"/>
    <property type="match status" value="2"/>
</dbReference>
<evidence type="ECO:0000256" key="4">
    <source>
        <dbReference type="ARBA" id="ARBA00022763"/>
    </source>
</evidence>
<dbReference type="Pfam" id="PF12848">
    <property type="entry name" value="ABC_tran_Xtn"/>
    <property type="match status" value="1"/>
</dbReference>
<evidence type="ECO:0000313" key="14">
    <source>
        <dbReference type="EMBL" id="QJD31140.1"/>
    </source>
</evidence>
<evidence type="ECO:0000256" key="7">
    <source>
        <dbReference type="ARBA" id="ARBA00023125"/>
    </source>
</evidence>
<dbReference type="InterPro" id="IPR051309">
    <property type="entry name" value="ABCF_ATPase"/>
</dbReference>
<dbReference type="PANTHER" id="PTHR42855:SF1">
    <property type="entry name" value="ABC TRANSPORTER DOMAIN-CONTAINING PROTEIN"/>
    <property type="match status" value="1"/>
</dbReference>
<dbReference type="SMART" id="SM00382">
    <property type="entry name" value="AAA"/>
    <property type="match status" value="2"/>
</dbReference>
<dbReference type="EC" id="3.6.1.-" evidence="11"/>
<name>A0A858QBG0_9GAMM</name>
<protein>
    <recommendedName>
        <fullName evidence="11">ATP-binding protein Uup</fullName>
        <ecNumber evidence="11">3.6.1.-</ecNumber>
    </recommendedName>
</protein>
<dbReference type="GO" id="GO:0005524">
    <property type="term" value="F:ATP binding"/>
    <property type="evidence" value="ECO:0007669"/>
    <property type="project" value="UniProtKB-UniRule"/>
</dbReference>
<keyword evidence="6 11" id="KW-0067">ATP-binding</keyword>
<organism evidence="14 15">
    <name type="scientific">Methylococcus geothermalis</name>
    <dbReference type="NCBI Taxonomy" id="2681310"/>
    <lineage>
        <taxon>Bacteria</taxon>
        <taxon>Pseudomonadati</taxon>
        <taxon>Pseudomonadota</taxon>
        <taxon>Gammaproteobacteria</taxon>
        <taxon>Methylococcales</taxon>
        <taxon>Methylococcaceae</taxon>
        <taxon>Methylococcus</taxon>
    </lineage>
</organism>
<dbReference type="CDD" id="cd03221">
    <property type="entry name" value="ABCF_EF-3"/>
    <property type="match status" value="2"/>
</dbReference>
<dbReference type="FunFam" id="3.40.50.300:FF:000309">
    <property type="entry name" value="ABC transporter ATP-binding protein"/>
    <property type="match status" value="1"/>
</dbReference>
<evidence type="ECO:0000256" key="6">
    <source>
        <dbReference type="ARBA" id="ARBA00022840"/>
    </source>
</evidence>
<keyword evidence="7 11" id="KW-0238">DNA-binding</keyword>
<evidence type="ECO:0000256" key="2">
    <source>
        <dbReference type="ARBA" id="ARBA00022737"/>
    </source>
</evidence>
<comment type="catalytic activity">
    <reaction evidence="9 11">
        <text>ATP + H2O = ADP + phosphate + H(+)</text>
        <dbReference type="Rhea" id="RHEA:13065"/>
        <dbReference type="ChEBI" id="CHEBI:15377"/>
        <dbReference type="ChEBI" id="CHEBI:15378"/>
        <dbReference type="ChEBI" id="CHEBI:30616"/>
        <dbReference type="ChEBI" id="CHEBI:43474"/>
        <dbReference type="ChEBI" id="CHEBI:456216"/>
    </reaction>
</comment>
<dbReference type="PROSITE" id="PS00211">
    <property type="entry name" value="ABC_TRANSPORTER_1"/>
    <property type="match status" value="2"/>
</dbReference>
<gene>
    <name evidence="11" type="primary">uup</name>
    <name evidence="14" type="ORF">GNH96_15130</name>
</gene>
<evidence type="ECO:0000256" key="8">
    <source>
        <dbReference type="ARBA" id="ARBA00023204"/>
    </source>
</evidence>
<dbReference type="KEGG" id="metu:GNH96_15130"/>
<dbReference type="InterPro" id="IPR032781">
    <property type="entry name" value="ABC_tran_Xtn"/>
</dbReference>
<evidence type="ECO:0000256" key="11">
    <source>
        <dbReference type="HAMAP-Rule" id="MF_00848"/>
    </source>
</evidence>
<keyword evidence="8 11" id="KW-0234">DNA repair</keyword>
<dbReference type="GO" id="GO:0003677">
    <property type="term" value="F:DNA binding"/>
    <property type="evidence" value="ECO:0007669"/>
    <property type="project" value="UniProtKB-UniRule"/>
</dbReference>
<dbReference type="Gene3D" id="1.10.287.380">
    <property type="entry name" value="Valyl-tRNA synthetase, C-terminal domain"/>
    <property type="match status" value="1"/>
</dbReference>
<dbReference type="EMBL" id="CP046565">
    <property type="protein sequence ID" value="QJD31140.1"/>
    <property type="molecule type" value="Genomic_DNA"/>
</dbReference>
<comment type="function">
    <text evidence="11">Probably plays a role in ribosome assembly or function. May be involved in resolution of branched DNA intermediates that result from template switching in postreplication gaps. Binds DNA and has ATPase activity.</text>
</comment>
<dbReference type="GO" id="GO:0006281">
    <property type="term" value="P:DNA repair"/>
    <property type="evidence" value="ECO:0007669"/>
    <property type="project" value="UniProtKB-KW"/>
</dbReference>
<feature type="domain" description="ABC transporter" evidence="13">
    <location>
        <begin position="319"/>
        <end position="537"/>
    </location>
</feature>
<dbReference type="HAMAP" id="MF_00848">
    <property type="entry name" value="Uup"/>
    <property type="match status" value="1"/>
</dbReference>
<dbReference type="InterPro" id="IPR032524">
    <property type="entry name" value="ABC_tran_C"/>
</dbReference>
<feature type="binding site" evidence="11">
    <location>
        <begin position="352"/>
        <end position="359"/>
    </location>
    <ligand>
        <name>ATP</name>
        <dbReference type="ChEBI" id="CHEBI:30616"/>
        <label>2</label>
    </ligand>
</feature>
<dbReference type="InterPro" id="IPR003439">
    <property type="entry name" value="ABC_transporter-like_ATP-bd"/>
</dbReference>
<evidence type="ECO:0000256" key="5">
    <source>
        <dbReference type="ARBA" id="ARBA00022801"/>
    </source>
</evidence>
<feature type="region of interest" description="Disordered" evidence="12">
    <location>
        <begin position="530"/>
        <end position="557"/>
    </location>
</feature>
<dbReference type="AlphaFoldDB" id="A0A858QBG0"/>
<dbReference type="Gene3D" id="3.40.50.300">
    <property type="entry name" value="P-loop containing nucleotide triphosphate hydrolases"/>
    <property type="match status" value="2"/>
</dbReference>
<evidence type="ECO:0000256" key="3">
    <source>
        <dbReference type="ARBA" id="ARBA00022741"/>
    </source>
</evidence>
<keyword evidence="4 11" id="KW-0227">DNA damage</keyword>
<keyword evidence="2 11" id="KW-0677">Repeat</keyword>
<dbReference type="GO" id="GO:0043022">
    <property type="term" value="F:ribosome binding"/>
    <property type="evidence" value="ECO:0007669"/>
    <property type="project" value="UniProtKB-UniRule"/>
</dbReference>